<reference evidence="1" key="1">
    <citation type="submission" date="2014-09" db="EMBL/GenBank/DDBJ databases">
        <authorList>
            <person name="Magalhaes I.L.F."/>
            <person name="Oliveira U."/>
            <person name="Santos F.R."/>
            <person name="Vidigal T.H.D.A."/>
            <person name="Brescovit A.D."/>
            <person name="Santos A.J."/>
        </authorList>
    </citation>
    <scope>NUCLEOTIDE SEQUENCE</scope>
    <source>
        <tissue evidence="1">Shoot tissue taken approximately 20 cm above the soil surface</tissue>
    </source>
</reference>
<proteinExistence type="predicted"/>
<evidence type="ECO:0000313" key="1">
    <source>
        <dbReference type="EMBL" id="JAD75292.1"/>
    </source>
</evidence>
<accession>A0A0A9CUV6</accession>
<reference evidence="1" key="2">
    <citation type="journal article" date="2015" name="Data Brief">
        <title>Shoot transcriptome of the giant reed, Arundo donax.</title>
        <authorList>
            <person name="Barrero R.A."/>
            <person name="Guerrero F.D."/>
            <person name="Moolhuijzen P."/>
            <person name="Goolsby J.A."/>
            <person name="Tidwell J."/>
            <person name="Bellgard S.E."/>
            <person name="Bellgard M.I."/>
        </authorList>
    </citation>
    <scope>NUCLEOTIDE SEQUENCE</scope>
    <source>
        <tissue evidence="1">Shoot tissue taken approximately 20 cm above the soil surface</tissue>
    </source>
</reference>
<protein>
    <submittedName>
        <fullName evidence="1">Uncharacterized protein</fullName>
    </submittedName>
</protein>
<organism evidence="1">
    <name type="scientific">Arundo donax</name>
    <name type="common">Giant reed</name>
    <name type="synonym">Donax arundinaceus</name>
    <dbReference type="NCBI Taxonomy" id="35708"/>
    <lineage>
        <taxon>Eukaryota</taxon>
        <taxon>Viridiplantae</taxon>
        <taxon>Streptophyta</taxon>
        <taxon>Embryophyta</taxon>
        <taxon>Tracheophyta</taxon>
        <taxon>Spermatophyta</taxon>
        <taxon>Magnoliopsida</taxon>
        <taxon>Liliopsida</taxon>
        <taxon>Poales</taxon>
        <taxon>Poaceae</taxon>
        <taxon>PACMAD clade</taxon>
        <taxon>Arundinoideae</taxon>
        <taxon>Arundineae</taxon>
        <taxon>Arundo</taxon>
    </lineage>
</organism>
<sequence>MYDLQSCRSVLQLRRDDWDCWNLRKDGRRLDSCRCNLLPRLPLAREKLRGTN</sequence>
<name>A0A0A9CUV6_ARUDO</name>
<dbReference type="AlphaFoldDB" id="A0A0A9CUV6"/>
<dbReference type="EMBL" id="GBRH01222603">
    <property type="protein sequence ID" value="JAD75292.1"/>
    <property type="molecule type" value="Transcribed_RNA"/>
</dbReference>